<protein>
    <recommendedName>
        <fullName evidence="3">Retrotransposon gag domain-containing protein</fullName>
    </recommendedName>
</protein>
<reference evidence="1" key="1">
    <citation type="submission" date="2020-03" db="EMBL/GenBank/DDBJ databases">
        <title>A high-quality chromosome-level genome assembly of a woody plant with both climbing and erect habits, Rhamnella rubrinervis.</title>
        <authorList>
            <person name="Lu Z."/>
            <person name="Yang Y."/>
            <person name="Zhu X."/>
            <person name="Sun Y."/>
        </authorList>
    </citation>
    <scope>NUCLEOTIDE SEQUENCE</scope>
    <source>
        <strain evidence="1">BYM</strain>
        <tissue evidence="1">Leaf</tissue>
    </source>
</reference>
<evidence type="ECO:0000313" key="1">
    <source>
        <dbReference type="EMBL" id="KAF3434564.1"/>
    </source>
</evidence>
<accession>A0A8K0DUM4</accession>
<dbReference type="AlphaFoldDB" id="A0A8K0DUM4"/>
<evidence type="ECO:0008006" key="3">
    <source>
        <dbReference type="Google" id="ProtNLM"/>
    </source>
</evidence>
<proteinExistence type="predicted"/>
<organism evidence="1 2">
    <name type="scientific">Rhamnella rubrinervis</name>
    <dbReference type="NCBI Taxonomy" id="2594499"/>
    <lineage>
        <taxon>Eukaryota</taxon>
        <taxon>Viridiplantae</taxon>
        <taxon>Streptophyta</taxon>
        <taxon>Embryophyta</taxon>
        <taxon>Tracheophyta</taxon>
        <taxon>Spermatophyta</taxon>
        <taxon>Magnoliopsida</taxon>
        <taxon>eudicotyledons</taxon>
        <taxon>Gunneridae</taxon>
        <taxon>Pentapetalae</taxon>
        <taxon>rosids</taxon>
        <taxon>fabids</taxon>
        <taxon>Rosales</taxon>
        <taxon>Rhamnaceae</taxon>
        <taxon>rhamnoid group</taxon>
        <taxon>Rhamneae</taxon>
        <taxon>Rhamnella</taxon>
    </lineage>
</organism>
<dbReference type="OrthoDB" id="2272416at2759"/>
<comment type="caution">
    <text evidence="1">The sequence shown here is derived from an EMBL/GenBank/DDBJ whole genome shotgun (WGS) entry which is preliminary data.</text>
</comment>
<gene>
    <name evidence="1" type="ORF">FNV43_RR21649</name>
</gene>
<dbReference type="EMBL" id="VOIH02000010">
    <property type="protein sequence ID" value="KAF3434564.1"/>
    <property type="molecule type" value="Genomic_DNA"/>
</dbReference>
<sequence>MGQLFSRMSYMVRGKQDSLVEEPVAIRVVASDVRLDEDSIRRKLERRRQDVFIFQCGPPVVATKPEEEDTEEDPEEDCMGSEDYVSFGYSPQLVDLEVLIPEMTLLAIKVKLEEKEAEFLSLKQGNLSLVEYERRFDELSYY</sequence>
<evidence type="ECO:0000313" key="2">
    <source>
        <dbReference type="Proteomes" id="UP000796880"/>
    </source>
</evidence>
<keyword evidence="2" id="KW-1185">Reference proteome</keyword>
<name>A0A8K0DUM4_9ROSA</name>
<dbReference type="Proteomes" id="UP000796880">
    <property type="component" value="Unassembled WGS sequence"/>
</dbReference>